<evidence type="ECO:0000259" key="1">
    <source>
        <dbReference type="Pfam" id="PF14392"/>
    </source>
</evidence>
<reference evidence="2 3" key="1">
    <citation type="submission" date="2020-05" db="EMBL/GenBank/DDBJ databases">
        <authorList>
            <person name="Campoy J."/>
            <person name="Schneeberger K."/>
            <person name="Spophaly S."/>
        </authorList>
    </citation>
    <scope>NUCLEOTIDE SEQUENCE [LARGE SCALE GENOMIC DNA]</scope>
    <source>
        <strain evidence="2">PruArmRojPasFocal</strain>
    </source>
</reference>
<evidence type="ECO:0000313" key="3">
    <source>
        <dbReference type="Proteomes" id="UP000507222"/>
    </source>
</evidence>
<sequence length="94" mass="10965">MIGQQIEEFVVSDQSKRGQCLGSYLRIRVALDITKPLRRCLPIQLPEGKVEWIDLRYEKLLHICYLYILGPEYRRPLGRRFGISDPMDMAAVLD</sequence>
<dbReference type="InterPro" id="IPR025836">
    <property type="entry name" value="Zn_knuckle_CX2CX4HX4C"/>
</dbReference>
<accession>A0A6J5UDK5</accession>
<proteinExistence type="predicted"/>
<dbReference type="Pfam" id="PF14392">
    <property type="entry name" value="zf-CCHC_4"/>
    <property type="match status" value="1"/>
</dbReference>
<feature type="domain" description="Zinc knuckle CX2CX4HX4C" evidence="1">
    <location>
        <begin position="31"/>
        <end position="65"/>
    </location>
</feature>
<organism evidence="2 3">
    <name type="scientific">Prunus armeniaca</name>
    <name type="common">Apricot</name>
    <name type="synonym">Armeniaca vulgaris</name>
    <dbReference type="NCBI Taxonomy" id="36596"/>
    <lineage>
        <taxon>Eukaryota</taxon>
        <taxon>Viridiplantae</taxon>
        <taxon>Streptophyta</taxon>
        <taxon>Embryophyta</taxon>
        <taxon>Tracheophyta</taxon>
        <taxon>Spermatophyta</taxon>
        <taxon>Magnoliopsida</taxon>
        <taxon>eudicotyledons</taxon>
        <taxon>Gunneridae</taxon>
        <taxon>Pentapetalae</taxon>
        <taxon>rosids</taxon>
        <taxon>fabids</taxon>
        <taxon>Rosales</taxon>
        <taxon>Rosaceae</taxon>
        <taxon>Amygdaloideae</taxon>
        <taxon>Amygdaleae</taxon>
        <taxon>Prunus</taxon>
    </lineage>
</organism>
<name>A0A6J5UDK5_PRUAR</name>
<dbReference type="EMBL" id="CAEKDK010000003">
    <property type="protein sequence ID" value="CAB4273544.1"/>
    <property type="molecule type" value="Genomic_DNA"/>
</dbReference>
<evidence type="ECO:0000313" key="2">
    <source>
        <dbReference type="EMBL" id="CAB4273544.1"/>
    </source>
</evidence>
<gene>
    <name evidence="2" type="ORF">CURHAP_LOCUS21419</name>
</gene>
<dbReference type="AlphaFoldDB" id="A0A6J5UDK5"/>
<dbReference type="Proteomes" id="UP000507222">
    <property type="component" value="Unassembled WGS sequence"/>
</dbReference>
<protein>
    <recommendedName>
        <fullName evidence="1">Zinc knuckle CX2CX4HX4C domain-containing protein</fullName>
    </recommendedName>
</protein>